<comment type="pathway">
    <text evidence="1">Metabolic intermediate biosynthesis; prephenate biosynthesis; prephenate from chorismate: step 1/1.</text>
</comment>
<comment type="caution">
    <text evidence="7">The sequence shown here is derived from an EMBL/GenBank/DDBJ whole genome shotgun (WGS) entry which is preliminary data.</text>
</comment>
<name>A0ABT0H2F5_9HYPH</name>
<dbReference type="Gene3D" id="1.20.59.10">
    <property type="entry name" value="Chorismate mutase"/>
    <property type="match status" value="1"/>
</dbReference>
<dbReference type="PANTHER" id="PTHR38041:SF2">
    <property type="entry name" value="SECRETED CHORISMATE MUTASE"/>
    <property type="match status" value="1"/>
</dbReference>
<keyword evidence="4 7" id="KW-0413">Isomerase</keyword>
<dbReference type="InterPro" id="IPR036979">
    <property type="entry name" value="CM_dom_sf"/>
</dbReference>
<evidence type="ECO:0000256" key="1">
    <source>
        <dbReference type="ARBA" id="ARBA00004817"/>
    </source>
</evidence>
<evidence type="ECO:0000256" key="4">
    <source>
        <dbReference type="ARBA" id="ARBA00023235"/>
    </source>
</evidence>
<proteinExistence type="predicted"/>
<evidence type="ECO:0000259" key="6">
    <source>
        <dbReference type="PROSITE" id="PS51168"/>
    </source>
</evidence>
<dbReference type="InterPro" id="IPR036263">
    <property type="entry name" value="Chorismate_II_sf"/>
</dbReference>
<dbReference type="InterPro" id="IPR002701">
    <property type="entry name" value="CM_II_prokaryot"/>
</dbReference>
<dbReference type="Pfam" id="PF01817">
    <property type="entry name" value="CM_2"/>
    <property type="match status" value="1"/>
</dbReference>
<feature type="domain" description="Chorismate mutase" evidence="6">
    <location>
        <begin position="9"/>
        <end position="100"/>
    </location>
</feature>
<dbReference type="SUPFAM" id="SSF48600">
    <property type="entry name" value="Chorismate mutase II"/>
    <property type="match status" value="1"/>
</dbReference>
<sequence>MKNRTLKSTLTALFLIAVPTGLHAEPSDLFDAIDKRLSYMQAVAAWKVDNNRPVEDLEREKVVLDAARTKAGQVGLAGDSVTGFFQAQINAAKEIQTCWIGRWNDGAARPTDVPDLVEDVRPALLTLGNEILQLMATEKVSSEDQQAFTAAMTVDCLSSQAKEALFDGLLSVQSN</sequence>
<reference evidence="7" key="1">
    <citation type="submission" date="2022-04" db="EMBL/GenBank/DDBJ databases">
        <title>Roseibium sp. CAU 1639 isolated from mud.</title>
        <authorList>
            <person name="Kim W."/>
        </authorList>
    </citation>
    <scope>NUCLEOTIDE SEQUENCE</scope>
    <source>
        <strain evidence="7">CAU 1639</strain>
    </source>
</reference>
<evidence type="ECO:0000313" key="8">
    <source>
        <dbReference type="Proteomes" id="UP001431221"/>
    </source>
</evidence>
<dbReference type="NCBIfam" id="TIGR01806">
    <property type="entry name" value="CM_mono2"/>
    <property type="match status" value="1"/>
</dbReference>
<dbReference type="InterPro" id="IPR008240">
    <property type="entry name" value="Chorismate_mutase_periplasmic"/>
</dbReference>
<dbReference type="EC" id="5.4.99.5" evidence="2"/>
<dbReference type="Proteomes" id="UP001431221">
    <property type="component" value="Unassembled WGS sequence"/>
</dbReference>
<protein>
    <recommendedName>
        <fullName evidence="2">chorismate mutase</fullName>
        <ecNumber evidence="2">5.4.99.5</ecNumber>
    </recommendedName>
</protein>
<dbReference type="GO" id="GO:0004106">
    <property type="term" value="F:chorismate mutase activity"/>
    <property type="evidence" value="ECO:0007669"/>
    <property type="project" value="UniProtKB-EC"/>
</dbReference>
<keyword evidence="8" id="KW-1185">Reference proteome</keyword>
<dbReference type="EMBL" id="JALNMJ010000026">
    <property type="protein sequence ID" value="MCK7615477.1"/>
    <property type="molecule type" value="Genomic_DNA"/>
</dbReference>
<dbReference type="RefSeq" id="WP_248159034.1">
    <property type="nucleotide sequence ID" value="NZ_JALNMJ010000026.1"/>
</dbReference>
<dbReference type="PANTHER" id="PTHR38041">
    <property type="entry name" value="CHORISMATE MUTASE"/>
    <property type="match status" value="1"/>
</dbReference>
<evidence type="ECO:0000256" key="3">
    <source>
        <dbReference type="ARBA" id="ARBA00022729"/>
    </source>
</evidence>
<organism evidence="7 8">
    <name type="scientific">Roseibium sediminicola</name>
    <dbReference type="NCBI Taxonomy" id="2933272"/>
    <lineage>
        <taxon>Bacteria</taxon>
        <taxon>Pseudomonadati</taxon>
        <taxon>Pseudomonadota</taxon>
        <taxon>Alphaproteobacteria</taxon>
        <taxon>Hyphomicrobiales</taxon>
        <taxon>Stappiaceae</taxon>
        <taxon>Roseibium</taxon>
    </lineage>
</organism>
<evidence type="ECO:0000256" key="5">
    <source>
        <dbReference type="SAM" id="SignalP"/>
    </source>
</evidence>
<feature type="signal peptide" evidence="5">
    <location>
        <begin position="1"/>
        <end position="24"/>
    </location>
</feature>
<dbReference type="SMART" id="SM00830">
    <property type="entry name" value="CM_2"/>
    <property type="match status" value="1"/>
</dbReference>
<keyword evidence="3 5" id="KW-0732">Signal</keyword>
<feature type="chain" id="PRO_5046505807" description="chorismate mutase" evidence="5">
    <location>
        <begin position="25"/>
        <end position="175"/>
    </location>
</feature>
<accession>A0ABT0H2F5</accession>
<dbReference type="InterPro" id="IPR051331">
    <property type="entry name" value="Chorismate_mutase-related"/>
</dbReference>
<evidence type="ECO:0000256" key="2">
    <source>
        <dbReference type="ARBA" id="ARBA00012404"/>
    </source>
</evidence>
<evidence type="ECO:0000313" key="7">
    <source>
        <dbReference type="EMBL" id="MCK7615477.1"/>
    </source>
</evidence>
<gene>
    <name evidence="7" type="primary">aroQ</name>
    <name evidence="7" type="ORF">M0H32_25185</name>
</gene>
<dbReference type="PROSITE" id="PS51168">
    <property type="entry name" value="CHORISMATE_MUT_2"/>
    <property type="match status" value="1"/>
</dbReference>